<evidence type="ECO:0000313" key="2">
    <source>
        <dbReference type="EMBL" id="KDR43234.1"/>
    </source>
</evidence>
<dbReference type="Proteomes" id="UP000027466">
    <property type="component" value="Unassembled WGS sequence"/>
</dbReference>
<dbReference type="AlphaFoldDB" id="A0A069PTS6"/>
<dbReference type="SUPFAM" id="SSF51126">
    <property type="entry name" value="Pectin lyase-like"/>
    <property type="match status" value="1"/>
</dbReference>
<feature type="compositionally biased region" description="Low complexity" evidence="1">
    <location>
        <begin position="61"/>
        <end position="109"/>
    </location>
</feature>
<evidence type="ECO:0000313" key="3">
    <source>
        <dbReference type="Proteomes" id="UP000027466"/>
    </source>
</evidence>
<feature type="region of interest" description="Disordered" evidence="1">
    <location>
        <begin position="46"/>
        <end position="109"/>
    </location>
</feature>
<sequence length="408" mass="41162">MFFNNAPAKQLNNYGEESVIRRKLLTSLLAGGGALLLAACGGGGGADPESAANRGKGGKGASAPADGASTPAAASAPAGASAPAAASTPATASTPAADNAPAAASEPPATGVLLDTSFGVKGDGTTNDRAALQAAIDGSIGQILLITGTSRIDATGLDLRTNSHVRFAPGASIKLLPHNAGTYEMIRLADVDNVTLESPNLDGSKELNSATTGQWGMGISINGATNCTITSPTTINTWGDGIYVNNSDRKTGSYSTNITVSDHHASGCRRQGVSIISGKGIVFNNPLWENIGGTEPGCGLDIEPNDNTAVLENIQIVNPTTNNCKGGGILIYLGFFAGPVAKTVSIAISGHTDLTSPGGSFNVQGLKLNGNVVNGTITSANPVWKQPMSLEDWDKAGPTVTVTNPKIG</sequence>
<dbReference type="EMBL" id="JFHC01000009">
    <property type="protein sequence ID" value="KDR43234.1"/>
    <property type="molecule type" value="Genomic_DNA"/>
</dbReference>
<dbReference type="Gene3D" id="2.160.20.10">
    <property type="entry name" value="Single-stranded right-handed beta-helix, Pectin lyase-like"/>
    <property type="match status" value="1"/>
</dbReference>
<organism evidence="2 3">
    <name type="scientific">Caballeronia glathei</name>
    <dbReference type="NCBI Taxonomy" id="60547"/>
    <lineage>
        <taxon>Bacteria</taxon>
        <taxon>Pseudomonadati</taxon>
        <taxon>Pseudomonadota</taxon>
        <taxon>Betaproteobacteria</taxon>
        <taxon>Burkholderiales</taxon>
        <taxon>Burkholderiaceae</taxon>
        <taxon>Caballeronia</taxon>
    </lineage>
</organism>
<dbReference type="STRING" id="60547.GCA_000751215_06202"/>
<evidence type="ECO:0000256" key="1">
    <source>
        <dbReference type="SAM" id="MobiDB-lite"/>
    </source>
</evidence>
<proteinExistence type="predicted"/>
<accession>A0A069PTS6</accession>
<gene>
    <name evidence="2" type="ORF">BG61_40385</name>
</gene>
<keyword evidence="3" id="KW-1185">Reference proteome</keyword>
<evidence type="ECO:0008006" key="4">
    <source>
        <dbReference type="Google" id="ProtNLM"/>
    </source>
</evidence>
<reference evidence="2 3" key="1">
    <citation type="submission" date="2014-03" db="EMBL/GenBank/DDBJ databases">
        <title>Draft Genome Sequences of Four Burkholderia Strains.</title>
        <authorList>
            <person name="Liu X.Y."/>
            <person name="Li C.X."/>
            <person name="Xu J.H."/>
        </authorList>
    </citation>
    <scope>NUCLEOTIDE SEQUENCE [LARGE SCALE GENOMIC DNA]</scope>
    <source>
        <strain evidence="2 3">DSM 50014</strain>
    </source>
</reference>
<name>A0A069PTS6_9BURK</name>
<comment type="caution">
    <text evidence="2">The sequence shown here is derived from an EMBL/GenBank/DDBJ whole genome shotgun (WGS) entry which is preliminary data.</text>
</comment>
<dbReference type="InterPro" id="IPR012334">
    <property type="entry name" value="Pectin_lyas_fold"/>
</dbReference>
<protein>
    <recommendedName>
        <fullName evidence="4">Pectate lyase superfamily protein domain-containing protein</fullName>
    </recommendedName>
</protein>
<dbReference type="InterPro" id="IPR011050">
    <property type="entry name" value="Pectin_lyase_fold/virulence"/>
</dbReference>